<evidence type="ECO:0000256" key="1">
    <source>
        <dbReference type="SAM" id="MobiDB-lite"/>
    </source>
</evidence>
<dbReference type="InterPro" id="IPR053855">
    <property type="entry name" value="DUF6931"/>
</dbReference>
<accession>A0ABT8DER6</accession>
<reference evidence="3" key="1">
    <citation type="journal article" date="2019" name="Int. J. Syst. Evol. Microbiol.">
        <title>The Global Catalogue of Microorganisms (GCM) 10K type strain sequencing project: providing services to taxonomists for standard genome sequencing and annotation.</title>
        <authorList>
            <consortium name="The Broad Institute Genomics Platform"/>
            <consortium name="The Broad Institute Genome Sequencing Center for Infectious Disease"/>
            <person name="Wu L."/>
            <person name="Ma J."/>
        </authorList>
    </citation>
    <scope>NUCLEOTIDE SEQUENCE [LARGE SCALE GENOMIC DNA]</scope>
    <source>
        <strain evidence="3">CECT 8482</strain>
    </source>
</reference>
<feature type="region of interest" description="Disordered" evidence="1">
    <location>
        <begin position="1"/>
        <end position="23"/>
    </location>
</feature>
<dbReference type="EMBL" id="JAUFRC010000002">
    <property type="protein sequence ID" value="MDN3713664.1"/>
    <property type="molecule type" value="Genomic_DNA"/>
</dbReference>
<dbReference type="Proteomes" id="UP001243846">
    <property type="component" value="Unassembled WGS sequence"/>
</dbReference>
<organism evidence="2 3">
    <name type="scientific">Paracoccus cavernae</name>
    <dbReference type="NCBI Taxonomy" id="1571207"/>
    <lineage>
        <taxon>Bacteria</taxon>
        <taxon>Pseudomonadati</taxon>
        <taxon>Pseudomonadota</taxon>
        <taxon>Alphaproteobacteria</taxon>
        <taxon>Rhodobacterales</taxon>
        <taxon>Paracoccaceae</taxon>
        <taxon>Paracoccus</taxon>
    </lineage>
</organism>
<comment type="caution">
    <text evidence="2">The sequence shown here is derived from an EMBL/GenBank/DDBJ whole genome shotgun (WGS) entry which is preliminary data.</text>
</comment>
<evidence type="ECO:0000313" key="2">
    <source>
        <dbReference type="EMBL" id="MDN3713664.1"/>
    </source>
</evidence>
<gene>
    <name evidence="2" type="ORF">QWZ10_21405</name>
</gene>
<name>A0ABT8DER6_9RHOB</name>
<keyword evidence="3" id="KW-1185">Reference proteome</keyword>
<evidence type="ECO:0000313" key="3">
    <source>
        <dbReference type="Proteomes" id="UP001243846"/>
    </source>
</evidence>
<protein>
    <submittedName>
        <fullName evidence="2">Uncharacterized protein</fullName>
    </submittedName>
</protein>
<dbReference type="Pfam" id="PF22011">
    <property type="entry name" value="DUF6931"/>
    <property type="match status" value="1"/>
</dbReference>
<sequence length="195" mass="21820">MMTDTGPTDKTAPPRRSTRFDTPSELYTRLPEIQMLTTMRPRQDEGNLQYLYRLRSSTTPEESVTFAAFAAQPTVAAGWGYECLRLMADHLSPLEKPMLQDIAAWVSSPTTAMRHRLMREALFAPTRTPSVLLGLAVGWSVGGPAPNDPMRPPPYRTPQAINSAVLSCLARSELSRRPSYLARFIDMAETLFRAF</sequence>
<proteinExistence type="predicted"/>